<dbReference type="PROSITE" id="PS00678">
    <property type="entry name" value="WD_REPEATS_1"/>
    <property type="match status" value="2"/>
</dbReference>
<evidence type="ECO:0000256" key="3">
    <source>
        <dbReference type="PROSITE-ProRule" id="PRU00221"/>
    </source>
</evidence>
<feature type="repeat" description="WD" evidence="3">
    <location>
        <begin position="242"/>
        <end position="284"/>
    </location>
</feature>
<feature type="non-terminal residue" evidence="4">
    <location>
        <position position="1"/>
    </location>
</feature>
<protein>
    <submittedName>
        <fullName evidence="4">WD40 repeat-containing protein</fullName>
    </submittedName>
</protein>
<dbReference type="InterPro" id="IPR001680">
    <property type="entry name" value="WD40_rpt"/>
</dbReference>
<dbReference type="InterPro" id="IPR019775">
    <property type="entry name" value="WD40_repeat_CS"/>
</dbReference>
<keyword evidence="1 3" id="KW-0853">WD repeat</keyword>
<feature type="repeat" description="WD" evidence="3">
    <location>
        <begin position="112"/>
        <end position="154"/>
    </location>
</feature>
<feature type="repeat" description="WD" evidence="3">
    <location>
        <begin position="155"/>
        <end position="188"/>
    </location>
</feature>
<dbReference type="PROSITE" id="PS50082">
    <property type="entry name" value="WD_REPEATS_2"/>
    <property type="match status" value="3"/>
</dbReference>
<evidence type="ECO:0000256" key="1">
    <source>
        <dbReference type="ARBA" id="ARBA00022574"/>
    </source>
</evidence>
<organism evidence="4">
    <name type="scientific">Trepomonas sp. PC1</name>
    <dbReference type="NCBI Taxonomy" id="1076344"/>
    <lineage>
        <taxon>Eukaryota</taxon>
        <taxon>Metamonada</taxon>
        <taxon>Diplomonadida</taxon>
        <taxon>Hexamitidae</taxon>
        <taxon>Hexamitinae</taxon>
        <taxon>Trepomonas</taxon>
    </lineage>
</organism>
<dbReference type="InterPro" id="IPR015943">
    <property type="entry name" value="WD40/YVTN_repeat-like_dom_sf"/>
</dbReference>
<keyword evidence="2" id="KW-0677">Repeat</keyword>
<proteinExistence type="predicted"/>
<name>A0A146K9B6_9EUKA</name>
<sequence>LSRVYKYFLQQPLFAHSFSCREDKPMRLAVCSCDDESRNFVELVKLRKQQQQIVRQDVQAHQFPVTKVQFMPSLNTGNQDLLITSSDSLRIYKIVPDNNADRMQSTGFLRSEKRRSSPITSFDWAPQCLNIIASASYDTLISVWDLNQEKLESQFAGHDRPVNDISFSPQDANVFVTGSSDGCLRLFDRRKLDFSNQLMECSNPILRCQFNKIDSNYIALVEHEKNEVCVLDIRNTATPILLKRHTKPVNGISWSPCQSNILLSCAEDGNCFLWDVKAKPTMGYDCKEPAAACNWSALDKEWCSVVHDKTLELLHI</sequence>
<reference evidence="4" key="1">
    <citation type="submission" date="2015-07" db="EMBL/GenBank/DDBJ databases">
        <title>Adaptation to a free-living lifestyle via gene acquisitions in the diplomonad Trepomonas sp. PC1.</title>
        <authorList>
            <person name="Xu F."/>
            <person name="Jerlstrom-Hultqvist J."/>
            <person name="Kolisko M."/>
            <person name="Simpson A.G.B."/>
            <person name="Roger A.J."/>
            <person name="Svard S.G."/>
            <person name="Andersson J.O."/>
        </authorList>
    </citation>
    <scope>NUCLEOTIDE SEQUENCE</scope>
    <source>
        <strain evidence="4">PC1</strain>
    </source>
</reference>
<dbReference type="PANTHER" id="PTHR19919">
    <property type="entry name" value="WD REPEAT CONTAINING PROTEIN"/>
    <property type="match status" value="1"/>
</dbReference>
<dbReference type="InterPro" id="IPR036322">
    <property type="entry name" value="WD40_repeat_dom_sf"/>
</dbReference>
<dbReference type="AlphaFoldDB" id="A0A146K9B6"/>
<dbReference type="SUPFAM" id="SSF50978">
    <property type="entry name" value="WD40 repeat-like"/>
    <property type="match status" value="1"/>
</dbReference>
<dbReference type="InterPro" id="IPR045159">
    <property type="entry name" value="DCAF7-like"/>
</dbReference>
<gene>
    <name evidence="4" type="ORF">TPC1_15489</name>
</gene>
<dbReference type="EMBL" id="GDID01004072">
    <property type="protein sequence ID" value="JAP92534.1"/>
    <property type="molecule type" value="Transcribed_RNA"/>
</dbReference>
<evidence type="ECO:0000256" key="2">
    <source>
        <dbReference type="ARBA" id="ARBA00022737"/>
    </source>
</evidence>
<dbReference type="Pfam" id="PF00400">
    <property type="entry name" value="WD40"/>
    <property type="match status" value="3"/>
</dbReference>
<dbReference type="SMART" id="SM00320">
    <property type="entry name" value="WD40"/>
    <property type="match status" value="4"/>
</dbReference>
<accession>A0A146K9B6</accession>
<dbReference type="PROSITE" id="PS50294">
    <property type="entry name" value="WD_REPEATS_REGION"/>
    <property type="match status" value="2"/>
</dbReference>
<dbReference type="Gene3D" id="2.130.10.10">
    <property type="entry name" value="YVTN repeat-like/Quinoprotein amine dehydrogenase"/>
    <property type="match status" value="1"/>
</dbReference>
<evidence type="ECO:0000313" key="4">
    <source>
        <dbReference type="EMBL" id="JAP92534.1"/>
    </source>
</evidence>